<dbReference type="InterPro" id="IPR003661">
    <property type="entry name" value="HisK_dim/P_dom"/>
</dbReference>
<dbReference type="PROSITE" id="PS50885">
    <property type="entry name" value="HAMP"/>
    <property type="match status" value="1"/>
</dbReference>
<dbReference type="CDD" id="cd00082">
    <property type="entry name" value="HisKA"/>
    <property type="match status" value="1"/>
</dbReference>
<dbReference type="Gene3D" id="6.10.340.10">
    <property type="match status" value="1"/>
</dbReference>
<keyword evidence="7 13" id="KW-0418">Kinase</keyword>
<evidence type="ECO:0000256" key="7">
    <source>
        <dbReference type="ARBA" id="ARBA00022777"/>
    </source>
</evidence>
<dbReference type="PROSITE" id="PS50109">
    <property type="entry name" value="HIS_KIN"/>
    <property type="match status" value="1"/>
</dbReference>
<evidence type="ECO:0000256" key="8">
    <source>
        <dbReference type="ARBA" id="ARBA00022989"/>
    </source>
</evidence>
<evidence type="ECO:0000313" key="14">
    <source>
        <dbReference type="Proteomes" id="UP000295509"/>
    </source>
</evidence>
<evidence type="ECO:0000313" key="13">
    <source>
        <dbReference type="EMBL" id="TDY37460.1"/>
    </source>
</evidence>
<evidence type="ECO:0000256" key="10">
    <source>
        <dbReference type="SAM" id="Phobius"/>
    </source>
</evidence>
<feature type="transmembrane region" description="Helical" evidence="10">
    <location>
        <begin position="158"/>
        <end position="182"/>
    </location>
</feature>
<dbReference type="Proteomes" id="UP000295509">
    <property type="component" value="Unassembled WGS sequence"/>
</dbReference>
<dbReference type="Gene3D" id="3.30.565.10">
    <property type="entry name" value="Histidine kinase-like ATPase, C-terminal domain"/>
    <property type="match status" value="1"/>
</dbReference>
<keyword evidence="10" id="KW-0472">Membrane</keyword>
<name>A0A4R8L6H2_9BURK</name>
<dbReference type="InterPro" id="IPR003594">
    <property type="entry name" value="HATPase_dom"/>
</dbReference>
<evidence type="ECO:0000259" key="12">
    <source>
        <dbReference type="PROSITE" id="PS50885"/>
    </source>
</evidence>
<comment type="caution">
    <text evidence="13">The sequence shown here is derived from an EMBL/GenBank/DDBJ whole genome shotgun (WGS) entry which is preliminary data.</text>
</comment>
<keyword evidence="4" id="KW-0597">Phosphoprotein</keyword>
<feature type="domain" description="Histidine kinase" evidence="11">
    <location>
        <begin position="242"/>
        <end position="452"/>
    </location>
</feature>
<organism evidence="13 14">
    <name type="scientific">Paraburkholderia rhizosphaerae</name>
    <dbReference type="NCBI Taxonomy" id="480658"/>
    <lineage>
        <taxon>Bacteria</taxon>
        <taxon>Pseudomonadati</taxon>
        <taxon>Pseudomonadota</taxon>
        <taxon>Betaproteobacteria</taxon>
        <taxon>Burkholderiales</taxon>
        <taxon>Burkholderiaceae</taxon>
        <taxon>Paraburkholderia</taxon>
    </lineage>
</organism>
<protein>
    <recommendedName>
        <fullName evidence="3">histidine kinase</fullName>
        <ecNumber evidence="3">2.7.13.3</ecNumber>
    </recommendedName>
</protein>
<accession>A0A4R8L6H2</accession>
<keyword evidence="5" id="KW-0808">Transferase</keyword>
<dbReference type="InterPro" id="IPR003660">
    <property type="entry name" value="HAMP_dom"/>
</dbReference>
<dbReference type="SMART" id="SM00387">
    <property type="entry name" value="HATPase_c"/>
    <property type="match status" value="1"/>
</dbReference>
<dbReference type="PANTHER" id="PTHR45436">
    <property type="entry name" value="SENSOR HISTIDINE KINASE YKOH"/>
    <property type="match status" value="1"/>
</dbReference>
<dbReference type="InterPro" id="IPR036097">
    <property type="entry name" value="HisK_dim/P_sf"/>
</dbReference>
<dbReference type="SUPFAM" id="SSF47384">
    <property type="entry name" value="Homodimeric domain of signal transducing histidine kinase"/>
    <property type="match status" value="1"/>
</dbReference>
<dbReference type="SMART" id="SM00304">
    <property type="entry name" value="HAMP"/>
    <property type="match status" value="1"/>
</dbReference>
<keyword evidence="9" id="KW-0902">Two-component regulatory system</keyword>
<dbReference type="AlphaFoldDB" id="A0A4R8L6H2"/>
<evidence type="ECO:0000256" key="2">
    <source>
        <dbReference type="ARBA" id="ARBA00004370"/>
    </source>
</evidence>
<dbReference type="EC" id="2.7.13.3" evidence="3"/>
<evidence type="ECO:0000256" key="5">
    <source>
        <dbReference type="ARBA" id="ARBA00022679"/>
    </source>
</evidence>
<keyword evidence="6 10" id="KW-0812">Transmembrane</keyword>
<dbReference type="GO" id="GO:0000155">
    <property type="term" value="F:phosphorelay sensor kinase activity"/>
    <property type="evidence" value="ECO:0007669"/>
    <property type="project" value="InterPro"/>
</dbReference>
<evidence type="ECO:0000256" key="9">
    <source>
        <dbReference type="ARBA" id="ARBA00023012"/>
    </source>
</evidence>
<dbReference type="Pfam" id="PF02518">
    <property type="entry name" value="HATPase_c"/>
    <property type="match status" value="1"/>
</dbReference>
<dbReference type="OrthoDB" id="9809766at2"/>
<dbReference type="RefSeq" id="WP_134197075.1">
    <property type="nucleotide sequence ID" value="NZ_JBHLUW010000030.1"/>
</dbReference>
<dbReference type="EMBL" id="SORE01000037">
    <property type="protein sequence ID" value="TDY37460.1"/>
    <property type="molecule type" value="Genomic_DNA"/>
</dbReference>
<dbReference type="SUPFAM" id="SSF55874">
    <property type="entry name" value="ATPase domain of HSP90 chaperone/DNA topoisomerase II/histidine kinase"/>
    <property type="match status" value="1"/>
</dbReference>
<dbReference type="InterPro" id="IPR036890">
    <property type="entry name" value="HATPase_C_sf"/>
</dbReference>
<feature type="domain" description="HAMP" evidence="12">
    <location>
        <begin position="182"/>
        <end position="234"/>
    </location>
</feature>
<keyword evidence="8 10" id="KW-1133">Transmembrane helix</keyword>
<reference evidence="13 14" key="1">
    <citation type="submission" date="2019-03" db="EMBL/GenBank/DDBJ databases">
        <title>Genomic Encyclopedia of Type Strains, Phase III (KMG-III): the genomes of soil and plant-associated and newly described type strains.</title>
        <authorList>
            <person name="Whitman W."/>
        </authorList>
    </citation>
    <scope>NUCLEOTIDE SEQUENCE [LARGE SCALE GENOMIC DNA]</scope>
    <source>
        <strain evidence="13 14">LMG 29544</strain>
    </source>
</reference>
<evidence type="ECO:0000256" key="3">
    <source>
        <dbReference type="ARBA" id="ARBA00012438"/>
    </source>
</evidence>
<sequence>MTPDVGRRWHTTTFRLLLMYGAIFAVSVVLLLGFMSWVVTGEMERQSDVVMDWQLRYFDAIPRAQLAETIGHRLERERMHAAYYGLFGANGEHLAGDVTHLPPGIPTDRTGVTLENTLPVSSPQGAPVVRAMADRRRDGAVMLVARDLTHIILIRDTILNALFVSSGLCLAAGVAGGLVLAMRQMRRVREIRRVTQLIAQGDLNQRLPVGGRDELDLLSHLVNHMLDEVERLMTEVKGACDGIAHDLRTPLAHVRTLLAHIDESAREDTTLAWLPMLTRARTETDHLLERFRAMLRISEIGTLKRRGGFAEIQLDELVRDVCELYEPLAESQSITLTVNAASVPVVHGDRALLFEALSNLLDNALKFTPAGGAVRVNLEQTRDGPQVEVIDNGPGIPAEERHAVMQRFYRGEQTRHIAGSGLGLGIVSAVLRVHDFSARIGSAEPGTCVTVECWPHTLA</sequence>
<comment type="catalytic activity">
    <reaction evidence="1">
        <text>ATP + protein L-histidine = ADP + protein N-phospho-L-histidine.</text>
        <dbReference type="EC" id="2.7.13.3"/>
    </reaction>
</comment>
<evidence type="ECO:0000256" key="4">
    <source>
        <dbReference type="ARBA" id="ARBA00022553"/>
    </source>
</evidence>
<keyword evidence="14" id="KW-1185">Reference proteome</keyword>
<feature type="transmembrane region" description="Helical" evidence="10">
    <location>
        <begin position="17"/>
        <end position="39"/>
    </location>
</feature>
<dbReference type="InterPro" id="IPR005467">
    <property type="entry name" value="His_kinase_dom"/>
</dbReference>
<dbReference type="Pfam" id="PF00672">
    <property type="entry name" value="HAMP"/>
    <property type="match status" value="1"/>
</dbReference>
<dbReference type="CDD" id="cd06225">
    <property type="entry name" value="HAMP"/>
    <property type="match status" value="1"/>
</dbReference>
<evidence type="ECO:0000256" key="6">
    <source>
        <dbReference type="ARBA" id="ARBA00022692"/>
    </source>
</evidence>
<proteinExistence type="predicted"/>
<gene>
    <name evidence="13" type="ORF">BX592_13715</name>
</gene>
<dbReference type="GO" id="GO:0005886">
    <property type="term" value="C:plasma membrane"/>
    <property type="evidence" value="ECO:0007669"/>
    <property type="project" value="TreeGrafter"/>
</dbReference>
<dbReference type="InterPro" id="IPR050428">
    <property type="entry name" value="TCS_sensor_his_kinase"/>
</dbReference>
<evidence type="ECO:0000259" key="11">
    <source>
        <dbReference type="PROSITE" id="PS50109"/>
    </source>
</evidence>
<evidence type="ECO:0000256" key="1">
    <source>
        <dbReference type="ARBA" id="ARBA00000085"/>
    </source>
</evidence>
<dbReference type="PANTHER" id="PTHR45436:SF8">
    <property type="entry name" value="HISTIDINE KINASE"/>
    <property type="match status" value="1"/>
</dbReference>
<dbReference type="SUPFAM" id="SSF158472">
    <property type="entry name" value="HAMP domain-like"/>
    <property type="match status" value="1"/>
</dbReference>
<comment type="subcellular location">
    <subcellularLocation>
        <location evidence="2">Membrane</location>
    </subcellularLocation>
</comment>